<proteinExistence type="inferred from homology"/>
<dbReference type="PANTHER" id="PTHR35042">
    <property type="entry name" value="ANTHRONE OXYGENASE ENCC"/>
    <property type="match status" value="1"/>
</dbReference>
<dbReference type="OrthoDB" id="5954308at2759"/>
<dbReference type="Proteomes" id="UP000758603">
    <property type="component" value="Unassembled WGS sequence"/>
</dbReference>
<dbReference type="AlphaFoldDB" id="A0A9P8UCF2"/>
<evidence type="ECO:0000313" key="8">
    <source>
        <dbReference type="EMBL" id="KAH6647359.1"/>
    </source>
</evidence>
<evidence type="ECO:0000256" key="2">
    <source>
        <dbReference type="ARBA" id="ARBA00022692"/>
    </source>
</evidence>
<feature type="transmembrane region" description="Helical" evidence="7">
    <location>
        <begin position="57"/>
        <end position="77"/>
    </location>
</feature>
<evidence type="ECO:0000256" key="5">
    <source>
        <dbReference type="ARBA" id="ARBA00034313"/>
    </source>
</evidence>
<evidence type="ECO:0000256" key="7">
    <source>
        <dbReference type="SAM" id="Phobius"/>
    </source>
</evidence>
<evidence type="ECO:0000256" key="1">
    <source>
        <dbReference type="ARBA" id="ARBA00004141"/>
    </source>
</evidence>
<dbReference type="InterPro" id="IPR013901">
    <property type="entry name" value="Anthrone_oxy"/>
</dbReference>
<dbReference type="RefSeq" id="XP_045953871.1">
    <property type="nucleotide sequence ID" value="XM_046100597.1"/>
</dbReference>
<accession>A0A9P8UCF2</accession>
<comment type="similarity">
    <text evidence="5">Belongs to the anthrone oxygenase family.</text>
</comment>
<evidence type="ECO:0008006" key="10">
    <source>
        <dbReference type="Google" id="ProtNLM"/>
    </source>
</evidence>
<comment type="caution">
    <text evidence="8">The sequence shown here is derived from an EMBL/GenBank/DDBJ whole genome shotgun (WGS) entry which is preliminary data.</text>
</comment>
<comment type="subcellular location">
    <subcellularLocation>
        <location evidence="1">Membrane</location>
        <topology evidence="1">Multi-pass membrane protein</topology>
    </subcellularLocation>
</comment>
<evidence type="ECO:0000256" key="3">
    <source>
        <dbReference type="ARBA" id="ARBA00022989"/>
    </source>
</evidence>
<dbReference type="EMBL" id="JAGPXC010000008">
    <property type="protein sequence ID" value="KAH6647359.1"/>
    <property type="molecule type" value="Genomic_DNA"/>
</dbReference>
<evidence type="ECO:0000256" key="4">
    <source>
        <dbReference type="ARBA" id="ARBA00023136"/>
    </source>
</evidence>
<feature type="transmembrane region" description="Helical" evidence="7">
    <location>
        <begin position="12"/>
        <end position="36"/>
    </location>
</feature>
<keyword evidence="3 7" id="KW-1133">Transmembrane helix</keyword>
<keyword evidence="9" id="KW-1185">Reference proteome</keyword>
<evidence type="ECO:0000256" key="6">
    <source>
        <dbReference type="SAM" id="MobiDB-lite"/>
    </source>
</evidence>
<dbReference type="PANTHER" id="PTHR35042:SF1">
    <property type="entry name" value="DUF1772-DOMAIN-CONTAINING PROTEIN"/>
    <property type="match status" value="1"/>
</dbReference>
<feature type="transmembrane region" description="Helical" evidence="7">
    <location>
        <begin position="97"/>
        <end position="118"/>
    </location>
</feature>
<reference evidence="8" key="1">
    <citation type="journal article" date="2021" name="Nat. Commun.">
        <title>Genetic determinants of endophytism in the Arabidopsis root mycobiome.</title>
        <authorList>
            <person name="Mesny F."/>
            <person name="Miyauchi S."/>
            <person name="Thiergart T."/>
            <person name="Pickel B."/>
            <person name="Atanasova L."/>
            <person name="Karlsson M."/>
            <person name="Huettel B."/>
            <person name="Barry K.W."/>
            <person name="Haridas S."/>
            <person name="Chen C."/>
            <person name="Bauer D."/>
            <person name="Andreopoulos W."/>
            <person name="Pangilinan J."/>
            <person name="LaButti K."/>
            <person name="Riley R."/>
            <person name="Lipzen A."/>
            <person name="Clum A."/>
            <person name="Drula E."/>
            <person name="Henrissat B."/>
            <person name="Kohler A."/>
            <person name="Grigoriev I.V."/>
            <person name="Martin F.M."/>
            <person name="Hacquard S."/>
        </authorList>
    </citation>
    <scope>NUCLEOTIDE SEQUENCE</scope>
    <source>
        <strain evidence="8">MPI-SDFR-AT-0073</strain>
    </source>
</reference>
<keyword evidence="2 7" id="KW-0812">Transmembrane</keyword>
<evidence type="ECO:0000313" key="9">
    <source>
        <dbReference type="Proteomes" id="UP000758603"/>
    </source>
</evidence>
<feature type="region of interest" description="Disordered" evidence="6">
    <location>
        <begin position="134"/>
        <end position="184"/>
    </location>
</feature>
<dbReference type="GeneID" id="70129489"/>
<name>A0A9P8UCF2_9PEZI</name>
<sequence>MLSSSTSQLQAFSITTSLVASGGIAALSLFDVPILSAQPASRSLPSIRWLFSRGSHIFPTAAFASAAGFTALAYSSIPVASRTFLQLLKLGSNGPTVGGYTLAAALCVSIGPITQTMIPTNFKLIKLNEAKGGSRSAEGHEASKRYPSGRRSAADSVAGRGEGAEFTDLSGPLTKTPSDTSDAEDAEVRRLLSKFEKLNLVRAFVIGLGGVVGLVTALA</sequence>
<gene>
    <name evidence="8" type="ORF">BKA67DRAFT_539235</name>
</gene>
<dbReference type="GO" id="GO:0016020">
    <property type="term" value="C:membrane"/>
    <property type="evidence" value="ECO:0007669"/>
    <property type="project" value="UniProtKB-SubCell"/>
</dbReference>
<dbReference type="Pfam" id="PF08592">
    <property type="entry name" value="Anthrone_oxy"/>
    <property type="match status" value="1"/>
</dbReference>
<protein>
    <recommendedName>
        <fullName evidence="10">DUF1772-domain-containing protein</fullName>
    </recommendedName>
</protein>
<organism evidence="8 9">
    <name type="scientific">Truncatella angustata</name>
    <dbReference type="NCBI Taxonomy" id="152316"/>
    <lineage>
        <taxon>Eukaryota</taxon>
        <taxon>Fungi</taxon>
        <taxon>Dikarya</taxon>
        <taxon>Ascomycota</taxon>
        <taxon>Pezizomycotina</taxon>
        <taxon>Sordariomycetes</taxon>
        <taxon>Xylariomycetidae</taxon>
        <taxon>Amphisphaeriales</taxon>
        <taxon>Sporocadaceae</taxon>
        <taxon>Truncatella</taxon>
    </lineage>
</organism>
<feature type="transmembrane region" description="Helical" evidence="7">
    <location>
        <begin position="199"/>
        <end position="218"/>
    </location>
</feature>
<keyword evidence="4 7" id="KW-0472">Membrane</keyword>